<dbReference type="STRING" id="930152.SAMN05216565_111157"/>
<evidence type="ECO:0000256" key="4">
    <source>
        <dbReference type="ARBA" id="ARBA00022839"/>
    </source>
</evidence>
<dbReference type="GO" id="GO:0008855">
    <property type="term" value="F:exodeoxyribonuclease VII activity"/>
    <property type="evidence" value="ECO:0007669"/>
    <property type="project" value="UniProtKB-UniRule"/>
</dbReference>
<sequence length="453" mass="51962">MSDSQKRYLTVTALTKYIKRKFDYDPHLQDIWLRGEISNFKSHSRGHMYFTIKDEHARIQAVMFSSQNRSINFTPENGMKVLLRGEVTVYETSGGYQMYVKEMQPDGIGNLYLAYEELKKNLEEEGLFLEKHKKPLPSFPQTIGVITSPTGAAVRDILTTIKRRYPIVNVIILPALVQGTKAGESISRQIAIANEMGNIDLLIVGRGGGSIEELWAFNEEIVARTIFESDVPIISAVGHETDFTIADFVADLRAPTPTAAAELAVPHMTELAERIFVRQARLMRSMKERLTLQHDRLSSLQKSYAFRYPKNLYAQKEQQLDRLYDKFKSESYQTIKNKKDLFNTLMLRLSHQHPEEKKLQAKEQLLQLEKSFQKEVKGIIKEHNQMFTSTLSKLNALSPLKVMERGFSIVYNEENTLLKTVNTVEPGDSVKVRLQDGQLDCQVIRVEERQINE</sequence>
<dbReference type="EMBL" id="FNJU01000011">
    <property type="protein sequence ID" value="SDP90480.1"/>
    <property type="molecule type" value="Genomic_DNA"/>
</dbReference>
<comment type="subunit">
    <text evidence="5">Heterooligomer composed of large and small subunits.</text>
</comment>
<evidence type="ECO:0000313" key="9">
    <source>
        <dbReference type="EMBL" id="SDP90480.1"/>
    </source>
</evidence>
<organism evidence="9 10">
    <name type="scientific">Litchfieldia salsa</name>
    <dbReference type="NCBI Taxonomy" id="930152"/>
    <lineage>
        <taxon>Bacteria</taxon>
        <taxon>Bacillati</taxon>
        <taxon>Bacillota</taxon>
        <taxon>Bacilli</taxon>
        <taxon>Bacillales</taxon>
        <taxon>Bacillaceae</taxon>
        <taxon>Litchfieldia</taxon>
    </lineage>
</organism>
<protein>
    <recommendedName>
        <fullName evidence="5">Exodeoxyribonuclease 7 large subunit</fullName>
        <ecNumber evidence="5">3.1.11.6</ecNumber>
    </recommendedName>
    <alternativeName>
        <fullName evidence="5">Exodeoxyribonuclease VII large subunit</fullName>
        <shortName evidence="5">Exonuclease VII large subunit</shortName>
    </alternativeName>
</protein>
<accession>A0A1H0WIA6</accession>
<dbReference type="GO" id="GO:0005737">
    <property type="term" value="C:cytoplasm"/>
    <property type="evidence" value="ECO:0007669"/>
    <property type="project" value="UniProtKB-SubCell"/>
</dbReference>
<evidence type="ECO:0000256" key="3">
    <source>
        <dbReference type="ARBA" id="ARBA00022801"/>
    </source>
</evidence>
<gene>
    <name evidence="5" type="primary">xseA</name>
    <name evidence="9" type="ORF">SAMN05216565_111157</name>
</gene>
<keyword evidence="10" id="KW-1185">Reference proteome</keyword>
<dbReference type="InterPro" id="IPR025824">
    <property type="entry name" value="OB-fold_nuc-bd_dom"/>
</dbReference>
<comment type="subcellular location">
    <subcellularLocation>
        <location evidence="5 6">Cytoplasm</location>
    </subcellularLocation>
</comment>
<dbReference type="CDD" id="cd04489">
    <property type="entry name" value="ExoVII_LU_OBF"/>
    <property type="match status" value="1"/>
</dbReference>
<name>A0A1H0WIA6_9BACI</name>
<dbReference type="EC" id="3.1.11.6" evidence="5"/>
<reference evidence="10" key="1">
    <citation type="submission" date="2016-10" db="EMBL/GenBank/DDBJ databases">
        <authorList>
            <person name="Varghese N."/>
            <person name="Submissions S."/>
        </authorList>
    </citation>
    <scope>NUCLEOTIDE SEQUENCE [LARGE SCALE GENOMIC DNA]</scope>
    <source>
        <strain evidence="10">IBRC-M10078</strain>
    </source>
</reference>
<feature type="domain" description="OB-fold nucleic acid binding" evidence="8">
    <location>
        <begin position="9"/>
        <end position="104"/>
    </location>
</feature>
<dbReference type="Proteomes" id="UP000199159">
    <property type="component" value="Unassembled WGS sequence"/>
</dbReference>
<dbReference type="HAMAP" id="MF_00378">
    <property type="entry name" value="Exonuc_7_L"/>
    <property type="match status" value="1"/>
</dbReference>
<proteinExistence type="inferred from homology"/>
<dbReference type="GO" id="GO:0006308">
    <property type="term" value="P:DNA catabolic process"/>
    <property type="evidence" value="ECO:0007669"/>
    <property type="project" value="UniProtKB-UniRule"/>
</dbReference>
<dbReference type="OrthoDB" id="9802795at2"/>
<keyword evidence="3 5" id="KW-0378">Hydrolase</keyword>
<dbReference type="NCBIfam" id="TIGR00237">
    <property type="entry name" value="xseA"/>
    <property type="match status" value="1"/>
</dbReference>
<dbReference type="PANTHER" id="PTHR30008">
    <property type="entry name" value="EXODEOXYRIBONUCLEASE 7 LARGE SUBUNIT"/>
    <property type="match status" value="1"/>
</dbReference>
<comment type="similarity">
    <text evidence="5 6">Belongs to the XseA family.</text>
</comment>
<evidence type="ECO:0000256" key="6">
    <source>
        <dbReference type="RuleBase" id="RU004355"/>
    </source>
</evidence>
<dbReference type="Pfam" id="PF13742">
    <property type="entry name" value="tRNA_anti_2"/>
    <property type="match status" value="1"/>
</dbReference>
<evidence type="ECO:0000313" key="10">
    <source>
        <dbReference type="Proteomes" id="UP000199159"/>
    </source>
</evidence>
<dbReference type="InterPro" id="IPR003753">
    <property type="entry name" value="Exonuc_VII_L"/>
</dbReference>
<evidence type="ECO:0000259" key="8">
    <source>
        <dbReference type="Pfam" id="PF13742"/>
    </source>
</evidence>
<dbReference type="AlphaFoldDB" id="A0A1H0WIA6"/>
<dbReference type="GO" id="GO:0009318">
    <property type="term" value="C:exodeoxyribonuclease VII complex"/>
    <property type="evidence" value="ECO:0007669"/>
    <property type="project" value="UniProtKB-UniRule"/>
</dbReference>
<comment type="catalytic activity">
    <reaction evidence="5 6">
        <text>Exonucleolytic cleavage in either 5'- to 3'- or 3'- to 5'-direction to yield nucleoside 5'-phosphates.</text>
        <dbReference type="EC" id="3.1.11.6"/>
    </reaction>
</comment>
<evidence type="ECO:0000256" key="5">
    <source>
        <dbReference type="HAMAP-Rule" id="MF_00378"/>
    </source>
</evidence>
<dbReference type="InterPro" id="IPR020579">
    <property type="entry name" value="Exonuc_VII_lsu_C"/>
</dbReference>
<comment type="function">
    <text evidence="5">Bidirectionally degrades single-stranded DNA into large acid-insoluble oligonucleotides, which are then degraded further into small acid-soluble oligonucleotides.</text>
</comment>
<dbReference type="Pfam" id="PF02601">
    <property type="entry name" value="Exonuc_VII_L"/>
    <property type="match status" value="1"/>
</dbReference>
<keyword evidence="4 5" id="KW-0269">Exonuclease</keyword>
<evidence type="ECO:0000256" key="1">
    <source>
        <dbReference type="ARBA" id="ARBA00022490"/>
    </source>
</evidence>
<dbReference type="PANTHER" id="PTHR30008:SF0">
    <property type="entry name" value="EXODEOXYRIBONUCLEASE 7 LARGE SUBUNIT"/>
    <property type="match status" value="1"/>
</dbReference>
<dbReference type="GO" id="GO:0003676">
    <property type="term" value="F:nucleic acid binding"/>
    <property type="evidence" value="ECO:0007669"/>
    <property type="project" value="InterPro"/>
</dbReference>
<dbReference type="RefSeq" id="WP_090857787.1">
    <property type="nucleotide sequence ID" value="NZ_FNJU01000011.1"/>
</dbReference>
<evidence type="ECO:0000259" key="7">
    <source>
        <dbReference type="Pfam" id="PF02601"/>
    </source>
</evidence>
<feature type="domain" description="Exonuclease VII large subunit C-terminal" evidence="7">
    <location>
        <begin position="127"/>
        <end position="442"/>
    </location>
</feature>
<keyword evidence="1 5" id="KW-0963">Cytoplasm</keyword>
<keyword evidence="2 5" id="KW-0540">Nuclease</keyword>
<evidence type="ECO:0000256" key="2">
    <source>
        <dbReference type="ARBA" id="ARBA00022722"/>
    </source>
</evidence>